<organism evidence="1 2">
    <name type="scientific">Rhizophagus irregularis</name>
    <dbReference type="NCBI Taxonomy" id="588596"/>
    <lineage>
        <taxon>Eukaryota</taxon>
        <taxon>Fungi</taxon>
        <taxon>Fungi incertae sedis</taxon>
        <taxon>Mucoromycota</taxon>
        <taxon>Glomeromycotina</taxon>
        <taxon>Glomeromycetes</taxon>
        <taxon>Glomerales</taxon>
        <taxon>Glomeraceae</taxon>
        <taxon>Rhizophagus</taxon>
    </lineage>
</organism>
<gene>
    <name evidence="1" type="ORF">RhiirC2_783635</name>
</gene>
<proteinExistence type="predicted"/>
<name>A0A2N1N0A7_9GLOM</name>
<protein>
    <submittedName>
        <fullName evidence="1">Uncharacterized protein</fullName>
    </submittedName>
</protein>
<accession>A0A2N1N0A7</accession>
<evidence type="ECO:0000313" key="2">
    <source>
        <dbReference type="Proteomes" id="UP000233469"/>
    </source>
</evidence>
<dbReference type="EMBL" id="LLXL01000972">
    <property type="protein sequence ID" value="PKK67335.1"/>
    <property type="molecule type" value="Genomic_DNA"/>
</dbReference>
<sequence length="105" mass="12431">METNHHLWRCHNILPHIPHIREVFKYLAVEAENIIRKDADKLSLCISDSIKYSNTFNYIHRDSDEDILHIRSYVTHDLSHIFKSHFNTQKSAHKAIMAFLHVSLL</sequence>
<reference evidence="1 2" key="2">
    <citation type="submission" date="2017-10" db="EMBL/GenBank/DDBJ databases">
        <title>Extensive intraspecific genome diversity in a model arbuscular mycorrhizal fungus.</title>
        <authorList>
            <person name="Chen E.C.H."/>
            <person name="Morin E."/>
            <person name="Baudet D."/>
            <person name="Noel J."/>
            <person name="Ndikumana S."/>
            <person name="Charron P."/>
            <person name="St-Onge C."/>
            <person name="Giorgi J."/>
            <person name="Grigoriev I.V."/>
            <person name="Roux C."/>
            <person name="Martin F.M."/>
            <person name="Corradi N."/>
        </authorList>
    </citation>
    <scope>NUCLEOTIDE SEQUENCE [LARGE SCALE GENOMIC DNA]</scope>
    <source>
        <strain evidence="1 2">C2</strain>
    </source>
</reference>
<dbReference type="AlphaFoldDB" id="A0A2N1N0A7"/>
<reference evidence="1 2" key="1">
    <citation type="submission" date="2016-04" db="EMBL/GenBank/DDBJ databases">
        <title>Genome analyses suggest a sexual origin of heterokaryosis in a supposedly ancient asexual fungus.</title>
        <authorList>
            <person name="Ropars J."/>
            <person name="Sedzielewska K."/>
            <person name="Noel J."/>
            <person name="Charron P."/>
            <person name="Farinelli L."/>
            <person name="Marton T."/>
            <person name="Kruger M."/>
            <person name="Pelin A."/>
            <person name="Brachmann A."/>
            <person name="Corradi N."/>
        </authorList>
    </citation>
    <scope>NUCLEOTIDE SEQUENCE [LARGE SCALE GENOMIC DNA]</scope>
    <source>
        <strain evidence="1 2">C2</strain>
    </source>
</reference>
<evidence type="ECO:0000313" key="1">
    <source>
        <dbReference type="EMBL" id="PKK67335.1"/>
    </source>
</evidence>
<dbReference type="VEuPathDB" id="FungiDB:RhiirFUN_025467"/>
<comment type="caution">
    <text evidence="1">The sequence shown here is derived from an EMBL/GenBank/DDBJ whole genome shotgun (WGS) entry which is preliminary data.</text>
</comment>
<dbReference type="Proteomes" id="UP000233469">
    <property type="component" value="Unassembled WGS sequence"/>
</dbReference>